<evidence type="ECO:0000313" key="3">
    <source>
        <dbReference type="Proteomes" id="UP000325081"/>
    </source>
</evidence>
<organism evidence="2 3">
    <name type="scientific">Striga asiatica</name>
    <name type="common">Asiatic witchweed</name>
    <name type="synonym">Buchnera asiatica</name>
    <dbReference type="NCBI Taxonomy" id="4170"/>
    <lineage>
        <taxon>Eukaryota</taxon>
        <taxon>Viridiplantae</taxon>
        <taxon>Streptophyta</taxon>
        <taxon>Embryophyta</taxon>
        <taxon>Tracheophyta</taxon>
        <taxon>Spermatophyta</taxon>
        <taxon>Magnoliopsida</taxon>
        <taxon>eudicotyledons</taxon>
        <taxon>Gunneridae</taxon>
        <taxon>Pentapetalae</taxon>
        <taxon>asterids</taxon>
        <taxon>lamiids</taxon>
        <taxon>Lamiales</taxon>
        <taxon>Orobanchaceae</taxon>
        <taxon>Buchnereae</taxon>
        <taxon>Striga</taxon>
    </lineage>
</organism>
<dbReference type="GO" id="GO:0016740">
    <property type="term" value="F:transferase activity"/>
    <property type="evidence" value="ECO:0007669"/>
    <property type="project" value="UniProtKB-KW"/>
</dbReference>
<dbReference type="AlphaFoldDB" id="A0A5A7Q073"/>
<accession>A0A5A7Q073</accession>
<evidence type="ECO:0000313" key="2">
    <source>
        <dbReference type="EMBL" id="GER38212.1"/>
    </source>
</evidence>
<keyword evidence="1" id="KW-1133">Transmembrane helix</keyword>
<keyword evidence="3" id="KW-1185">Reference proteome</keyword>
<comment type="caution">
    <text evidence="2">The sequence shown here is derived from an EMBL/GenBank/DDBJ whole genome shotgun (WGS) entry which is preliminary data.</text>
</comment>
<proteinExistence type="predicted"/>
<dbReference type="EMBL" id="BKCP01005461">
    <property type="protein sequence ID" value="GER38212.1"/>
    <property type="molecule type" value="Genomic_DNA"/>
</dbReference>
<keyword evidence="1" id="KW-0472">Membrane</keyword>
<keyword evidence="2" id="KW-0808">Transferase</keyword>
<name>A0A5A7Q073_STRAF</name>
<dbReference type="Proteomes" id="UP000325081">
    <property type="component" value="Unassembled WGS sequence"/>
</dbReference>
<feature type="transmembrane region" description="Helical" evidence="1">
    <location>
        <begin position="26"/>
        <end position="54"/>
    </location>
</feature>
<reference evidence="3" key="1">
    <citation type="journal article" date="2019" name="Curr. Biol.">
        <title>Genome Sequence of Striga asiatica Provides Insight into the Evolution of Plant Parasitism.</title>
        <authorList>
            <person name="Yoshida S."/>
            <person name="Kim S."/>
            <person name="Wafula E.K."/>
            <person name="Tanskanen J."/>
            <person name="Kim Y.M."/>
            <person name="Honaas L."/>
            <person name="Yang Z."/>
            <person name="Spallek T."/>
            <person name="Conn C.E."/>
            <person name="Ichihashi Y."/>
            <person name="Cheong K."/>
            <person name="Cui S."/>
            <person name="Der J.P."/>
            <person name="Gundlach H."/>
            <person name="Jiao Y."/>
            <person name="Hori C."/>
            <person name="Ishida J.K."/>
            <person name="Kasahara H."/>
            <person name="Kiba T."/>
            <person name="Kim M.S."/>
            <person name="Koo N."/>
            <person name="Laohavisit A."/>
            <person name="Lee Y.H."/>
            <person name="Lumba S."/>
            <person name="McCourt P."/>
            <person name="Mortimer J.C."/>
            <person name="Mutuku J.M."/>
            <person name="Nomura T."/>
            <person name="Sasaki-Sekimoto Y."/>
            <person name="Seto Y."/>
            <person name="Wang Y."/>
            <person name="Wakatake T."/>
            <person name="Sakakibara H."/>
            <person name="Demura T."/>
            <person name="Yamaguchi S."/>
            <person name="Yoneyama K."/>
            <person name="Manabe R.I."/>
            <person name="Nelson D.C."/>
            <person name="Schulman A.H."/>
            <person name="Timko M.P."/>
            <person name="dePamphilis C.W."/>
            <person name="Choi D."/>
            <person name="Shirasu K."/>
        </authorList>
    </citation>
    <scope>NUCLEOTIDE SEQUENCE [LARGE SCALE GENOMIC DNA]</scope>
    <source>
        <strain evidence="3">cv. UVA1</strain>
    </source>
</reference>
<evidence type="ECO:0000256" key="1">
    <source>
        <dbReference type="SAM" id="Phobius"/>
    </source>
</evidence>
<keyword evidence="1" id="KW-0812">Transmembrane</keyword>
<sequence>MSPPPPLLLEAGNGLMESNIYNPDSFLLLCLPFFPFLIPYSVFAFLFVLSFPVVSVPKQGVRKRGVSLSNPFLMRQPNPSLASSGVSTLPIGVVYSHYLLSPAGVVQEEAVGQERGREGEVVVSISTPRNKVESEFLPYCSSSSSSSRNSGQIDFISLSSLSAVVGFPSSPSLCPLPADSKQERGKITRPFLKSHDKTRQKDCFQASKDIENSIKVSLKQGCCREGDRAQRSERDQALA</sequence>
<gene>
    <name evidence="2" type="ORF">STAS_14701</name>
</gene>
<protein>
    <submittedName>
        <fullName evidence="2">Acetyl-coenzyme A carboxylase carboxyltransferase subunit beta</fullName>
    </submittedName>
</protein>